<dbReference type="PANTHER" id="PTHR11439">
    <property type="entry name" value="GAG-POL-RELATED RETROTRANSPOSON"/>
    <property type="match status" value="1"/>
</dbReference>
<reference evidence="1 2" key="1">
    <citation type="submission" date="2019-12" db="EMBL/GenBank/DDBJ databases">
        <authorList>
            <person name="Scholz U."/>
            <person name="Mascher M."/>
            <person name="Fiebig A."/>
        </authorList>
    </citation>
    <scope>NUCLEOTIDE SEQUENCE</scope>
</reference>
<evidence type="ECO:0000313" key="2">
    <source>
        <dbReference type="Proteomes" id="UP001189122"/>
    </source>
</evidence>
<name>A0A7I8JLK6_SPIIN</name>
<accession>A0A7I8JLK6</accession>
<dbReference type="Proteomes" id="UP001189122">
    <property type="component" value="Unassembled WGS sequence"/>
</dbReference>
<gene>
    <name evidence="1" type="ORF">SI7747_14017472</name>
</gene>
<dbReference type="AlphaFoldDB" id="A0A7I8JLK6"/>
<keyword evidence="2" id="KW-1185">Reference proteome</keyword>
<dbReference type="EMBL" id="CACRZD030000014">
    <property type="protein sequence ID" value="CAA6671067.1"/>
    <property type="molecule type" value="Genomic_DNA"/>
</dbReference>
<proteinExistence type="predicted"/>
<dbReference type="InterPro" id="IPR043502">
    <property type="entry name" value="DNA/RNA_pol_sf"/>
</dbReference>
<dbReference type="PANTHER" id="PTHR11439:SF470">
    <property type="entry name" value="CYSTEINE-RICH RLK (RECEPTOR-LIKE PROTEIN KINASE) 8"/>
    <property type="match status" value="1"/>
</dbReference>
<dbReference type="EMBL" id="LR743601">
    <property type="protein sequence ID" value="CAA2631824.1"/>
    <property type="molecule type" value="Genomic_DNA"/>
</dbReference>
<organism evidence="1">
    <name type="scientific">Spirodela intermedia</name>
    <name type="common">Intermediate duckweed</name>
    <dbReference type="NCBI Taxonomy" id="51605"/>
    <lineage>
        <taxon>Eukaryota</taxon>
        <taxon>Viridiplantae</taxon>
        <taxon>Streptophyta</taxon>
        <taxon>Embryophyta</taxon>
        <taxon>Tracheophyta</taxon>
        <taxon>Spermatophyta</taxon>
        <taxon>Magnoliopsida</taxon>
        <taxon>Liliopsida</taxon>
        <taxon>Araceae</taxon>
        <taxon>Lemnoideae</taxon>
        <taxon>Spirodela</taxon>
    </lineage>
</organism>
<sequence length="205" mass="24000">MHQFDVKNAFLHENLEEEVYMNVHPAWCPNKVTTLIVYVYDIIVTRDDTEEIKCLGQNLREFDFKSLGRLKSFLGIKVACSKEGVFFHNTNIFWISFKRLEKLECKPVDTPVDPSLSLGKDKDSDQVDKSSYQRLIWRLIYLNHTCSDITFAVNVLKQHMNEPREIHLHTTYRVLAYLKTTTEQGIIFTKGRNPSTEIYTDTNYV</sequence>
<dbReference type="SUPFAM" id="SSF56672">
    <property type="entry name" value="DNA/RNA polymerases"/>
    <property type="match status" value="1"/>
</dbReference>
<evidence type="ECO:0000313" key="1">
    <source>
        <dbReference type="EMBL" id="CAA2631824.1"/>
    </source>
</evidence>
<protein>
    <submittedName>
        <fullName evidence="1">Uncharacterized protein</fullName>
    </submittedName>
</protein>